<dbReference type="Proteomes" id="UP001501746">
    <property type="component" value="Unassembled WGS sequence"/>
</dbReference>
<evidence type="ECO:0008006" key="3">
    <source>
        <dbReference type="Google" id="ProtNLM"/>
    </source>
</evidence>
<proteinExistence type="predicted"/>
<evidence type="ECO:0000313" key="1">
    <source>
        <dbReference type="EMBL" id="GAA1829672.1"/>
    </source>
</evidence>
<protein>
    <recommendedName>
        <fullName evidence="3">DUF222 domain-containing protein</fullName>
    </recommendedName>
</protein>
<reference evidence="2" key="1">
    <citation type="journal article" date="2019" name="Int. J. Syst. Evol. Microbiol.">
        <title>The Global Catalogue of Microorganisms (GCM) 10K type strain sequencing project: providing services to taxonomists for standard genome sequencing and annotation.</title>
        <authorList>
            <consortium name="The Broad Institute Genomics Platform"/>
            <consortium name="The Broad Institute Genome Sequencing Center for Infectious Disease"/>
            <person name="Wu L."/>
            <person name="Ma J."/>
        </authorList>
    </citation>
    <scope>NUCLEOTIDE SEQUENCE [LARGE SCALE GENOMIC DNA]</scope>
    <source>
        <strain evidence="2">JCM 14323</strain>
    </source>
</reference>
<gene>
    <name evidence="1" type="ORF">GCM10009750_11640</name>
</gene>
<organism evidence="1 2">
    <name type="scientific">Agromyces salentinus</name>
    <dbReference type="NCBI Taxonomy" id="269421"/>
    <lineage>
        <taxon>Bacteria</taxon>
        <taxon>Bacillati</taxon>
        <taxon>Actinomycetota</taxon>
        <taxon>Actinomycetes</taxon>
        <taxon>Micrococcales</taxon>
        <taxon>Microbacteriaceae</taxon>
        <taxon>Agromyces</taxon>
    </lineage>
</organism>
<keyword evidence="2" id="KW-1185">Reference proteome</keyword>
<comment type="caution">
    <text evidence="1">The sequence shown here is derived from an EMBL/GenBank/DDBJ whole genome shotgun (WGS) entry which is preliminary data.</text>
</comment>
<name>A0ABP4YVI9_9MICO</name>
<sequence length="124" mass="13466">MPDEVEADVAERDVLLELGGARDPHAELLGEHEGVVAEAQRVLRGIRIGDPAGAGDARAGELLGERDLVDRDGAVRAVRIVWRSSSRRRRRIEILMRGLDTLAGARYSTAGLGAHRCFTPSLFV</sequence>
<evidence type="ECO:0000313" key="2">
    <source>
        <dbReference type="Proteomes" id="UP001501746"/>
    </source>
</evidence>
<accession>A0ABP4YVI9</accession>
<dbReference type="EMBL" id="BAAANK010000003">
    <property type="protein sequence ID" value="GAA1829672.1"/>
    <property type="molecule type" value="Genomic_DNA"/>
</dbReference>